<accession>A0A2R4P2Q2</accession>
<protein>
    <submittedName>
        <fullName evidence="1">Uncharacterized protein</fullName>
    </submittedName>
</protein>
<evidence type="ECO:0000313" key="1">
    <source>
        <dbReference type="EMBL" id="AVX44966.1"/>
    </source>
</evidence>
<name>A0A2R4P2Q2_9BACT</name>
<reference evidence="1 2" key="1">
    <citation type="journal article" date="2018" name="Emerg. Microbes Infect.">
        <title>Genomic analysis of oral Campylobacter concisus strains identified a potential bacterial molecular marker associated with active Crohn's disease.</title>
        <authorList>
            <person name="Liu F."/>
            <person name="Ma R."/>
            <person name="Tay C.Y.A."/>
            <person name="Octavia S."/>
            <person name="Lan R."/>
            <person name="Chung H.K.L."/>
            <person name="Riordan S.M."/>
            <person name="Grimm M.C."/>
            <person name="Leong R.W."/>
            <person name="Tanaka M.M."/>
            <person name="Connor S."/>
            <person name="Zhang L."/>
        </authorList>
    </citation>
    <scope>NUCLEOTIDE SEQUENCE [LARGE SCALE GENOMIC DNA]</scope>
    <source>
        <strain evidence="1 2">P2CDO4</strain>
    </source>
</reference>
<dbReference type="Proteomes" id="UP000241854">
    <property type="component" value="Chromosome"/>
</dbReference>
<dbReference type="EMBL" id="CP021642">
    <property type="protein sequence ID" value="AVX44966.1"/>
    <property type="molecule type" value="Genomic_DNA"/>
</dbReference>
<organism evidence="1 2">
    <name type="scientific">Campylobacter concisus</name>
    <dbReference type="NCBI Taxonomy" id="199"/>
    <lineage>
        <taxon>Bacteria</taxon>
        <taxon>Pseudomonadati</taxon>
        <taxon>Campylobacterota</taxon>
        <taxon>Epsilonproteobacteria</taxon>
        <taxon>Campylobacterales</taxon>
        <taxon>Campylobacteraceae</taxon>
        <taxon>Campylobacter</taxon>
    </lineage>
</organism>
<evidence type="ECO:0000313" key="2">
    <source>
        <dbReference type="Proteomes" id="UP000241854"/>
    </source>
</evidence>
<dbReference type="RefSeq" id="WP_256372118.1">
    <property type="nucleotide sequence ID" value="NZ_CP021642.1"/>
</dbReference>
<dbReference type="AlphaFoldDB" id="A0A2R4P2Q2"/>
<gene>
    <name evidence="1" type="ORF">CCS77_1905</name>
</gene>
<sequence>MSEILVVSGHTDLENSFANKIILVELKKVLDHADRLARLISQI</sequence>
<proteinExistence type="predicted"/>